<dbReference type="EMBL" id="CAJVRC010000882">
    <property type="protein sequence ID" value="CAG8904010.1"/>
    <property type="molecule type" value="Genomic_DNA"/>
</dbReference>
<dbReference type="GO" id="GO:0006351">
    <property type="term" value="P:DNA-templated transcription"/>
    <property type="evidence" value="ECO:0007669"/>
    <property type="project" value="InterPro"/>
</dbReference>
<reference evidence="8" key="1">
    <citation type="submission" date="2021-07" db="EMBL/GenBank/DDBJ databases">
        <authorList>
            <person name="Branca A.L. A."/>
        </authorList>
    </citation>
    <scope>NUCLEOTIDE SEQUENCE</scope>
</reference>
<evidence type="ECO:0000256" key="1">
    <source>
        <dbReference type="ARBA" id="ARBA00022723"/>
    </source>
</evidence>
<dbReference type="Proteomes" id="UP001154252">
    <property type="component" value="Unassembled WGS sequence"/>
</dbReference>
<feature type="compositionally biased region" description="Basic and acidic residues" evidence="6">
    <location>
        <begin position="116"/>
        <end position="127"/>
    </location>
</feature>
<dbReference type="InterPro" id="IPR051127">
    <property type="entry name" value="Fungal_SecMet_Regulators"/>
</dbReference>
<keyword evidence="2" id="KW-0805">Transcription regulation</keyword>
<dbReference type="GO" id="GO:0000435">
    <property type="term" value="P:positive regulation of transcription from RNA polymerase II promoter by galactose"/>
    <property type="evidence" value="ECO:0007669"/>
    <property type="project" value="TreeGrafter"/>
</dbReference>
<protein>
    <recommendedName>
        <fullName evidence="7">Zn(2)-C6 fungal-type domain-containing protein</fullName>
    </recommendedName>
</protein>
<dbReference type="PROSITE" id="PS50048">
    <property type="entry name" value="ZN2_CY6_FUNGAL_2"/>
    <property type="match status" value="1"/>
</dbReference>
<dbReference type="GO" id="GO:0008270">
    <property type="term" value="F:zinc ion binding"/>
    <property type="evidence" value="ECO:0007669"/>
    <property type="project" value="InterPro"/>
</dbReference>
<dbReference type="CDD" id="cd12148">
    <property type="entry name" value="fungal_TF_MHR"/>
    <property type="match status" value="1"/>
</dbReference>
<feature type="domain" description="Zn(2)-C6 fungal-type" evidence="7">
    <location>
        <begin position="25"/>
        <end position="55"/>
    </location>
</feature>
<evidence type="ECO:0000313" key="9">
    <source>
        <dbReference type="Proteomes" id="UP001154252"/>
    </source>
</evidence>
<dbReference type="GO" id="GO:0000981">
    <property type="term" value="F:DNA-binding transcription factor activity, RNA polymerase II-specific"/>
    <property type="evidence" value="ECO:0007669"/>
    <property type="project" value="InterPro"/>
</dbReference>
<dbReference type="CDD" id="cd00067">
    <property type="entry name" value="GAL4"/>
    <property type="match status" value="1"/>
</dbReference>
<evidence type="ECO:0000256" key="4">
    <source>
        <dbReference type="ARBA" id="ARBA00023163"/>
    </source>
</evidence>
<feature type="compositionally biased region" description="Low complexity" evidence="6">
    <location>
        <begin position="80"/>
        <end position="93"/>
    </location>
</feature>
<proteinExistence type="predicted"/>
<keyword evidence="5" id="KW-0539">Nucleus</keyword>
<dbReference type="Pfam" id="PF00172">
    <property type="entry name" value="Zn_clus"/>
    <property type="match status" value="1"/>
</dbReference>
<dbReference type="PANTHER" id="PTHR47424">
    <property type="entry name" value="REGULATORY PROTEIN GAL4"/>
    <property type="match status" value="1"/>
</dbReference>
<dbReference type="SMART" id="SM00906">
    <property type="entry name" value="Fungal_trans"/>
    <property type="match status" value="1"/>
</dbReference>
<dbReference type="Pfam" id="PF04082">
    <property type="entry name" value="Fungal_trans"/>
    <property type="match status" value="1"/>
</dbReference>
<keyword evidence="3" id="KW-0238">DNA-binding</keyword>
<dbReference type="GO" id="GO:0005634">
    <property type="term" value="C:nucleus"/>
    <property type="evidence" value="ECO:0007669"/>
    <property type="project" value="TreeGrafter"/>
</dbReference>
<accession>A0A9W4KGB8</accession>
<organism evidence="8 9">
    <name type="scientific">Penicillium egyptiacum</name>
    <dbReference type="NCBI Taxonomy" id="1303716"/>
    <lineage>
        <taxon>Eukaryota</taxon>
        <taxon>Fungi</taxon>
        <taxon>Dikarya</taxon>
        <taxon>Ascomycota</taxon>
        <taxon>Pezizomycotina</taxon>
        <taxon>Eurotiomycetes</taxon>
        <taxon>Eurotiomycetidae</taxon>
        <taxon>Eurotiales</taxon>
        <taxon>Aspergillaceae</taxon>
        <taxon>Penicillium</taxon>
    </lineage>
</organism>
<dbReference type="SUPFAM" id="SSF57701">
    <property type="entry name" value="Zn2/Cys6 DNA-binding domain"/>
    <property type="match status" value="1"/>
</dbReference>
<evidence type="ECO:0000256" key="2">
    <source>
        <dbReference type="ARBA" id="ARBA00023015"/>
    </source>
</evidence>
<keyword evidence="1" id="KW-0479">Metal-binding</keyword>
<keyword evidence="4" id="KW-0804">Transcription</keyword>
<sequence length="658" mass="74149">MNEVIIDQHTQSQPLRRQRLRVANACQVCRSRKIKCDGARPACTRCQTRGKACVYGHSVGAVEKQTTRKPRGQASLAHTPVPMMVSPPSSAPSLETPPGSVAKTPSRVDSIPGPHHVNEDREAEPDQEKNRAYFAAHGRFAGQVAAAIDERAGLIPDNCHQVPMVDAALFGDLELPSQSCLLPSSTELPPRPYADQLIDIYWQHVDPMEPVLDHQRFLENYEKAYSTPITTLCADYDLWLGILNVVFALAVQRQEQNPLHQRNEEANRFFQRAWALLPAESMLWKPGSLELVQCIMLMNRYLHCTNNQHKTWMTAGLAMRIAQSMCCHSTETPLVKGSSDEKALKQKVWASCVALDRCISWSLGKSSALVLIPSPPSSSSQQGGQNVMHDTWGLRLHEIGNQIQLAQIQTRTSLAARFRPPLLSQQDEYHNTALQLDACLQDWENSLPGDWQSRNLRMVVDRSSRAERYLLHLRYLHHRIFLYRPMLARFYSMKPDTNPSPKSPCLSYRLLRESASMCIEAAEQVASLVNETLEPDEPIGLLPWWYRIYYFHIAGANFLAAMFRSELFTDSVSQSWKSVLLALRAHEHLSPYVQQCLWTFETLAARITGKPYPSLDGSGCGLMVDVSSGVSFDDIFKDVNFDFDNFIFGPEDFGEGLV</sequence>
<dbReference type="PANTHER" id="PTHR47424:SF3">
    <property type="entry name" value="REGULATORY PROTEIN GAL4"/>
    <property type="match status" value="1"/>
</dbReference>
<dbReference type="GO" id="GO:0000978">
    <property type="term" value="F:RNA polymerase II cis-regulatory region sequence-specific DNA binding"/>
    <property type="evidence" value="ECO:0007669"/>
    <property type="project" value="TreeGrafter"/>
</dbReference>
<dbReference type="InterPro" id="IPR001138">
    <property type="entry name" value="Zn2Cys6_DnaBD"/>
</dbReference>
<evidence type="ECO:0000256" key="5">
    <source>
        <dbReference type="ARBA" id="ARBA00023242"/>
    </source>
</evidence>
<evidence type="ECO:0000256" key="6">
    <source>
        <dbReference type="SAM" id="MobiDB-lite"/>
    </source>
</evidence>
<feature type="region of interest" description="Disordered" evidence="6">
    <location>
        <begin position="64"/>
        <end position="127"/>
    </location>
</feature>
<evidence type="ECO:0000256" key="3">
    <source>
        <dbReference type="ARBA" id="ARBA00023125"/>
    </source>
</evidence>
<dbReference type="SMART" id="SM00066">
    <property type="entry name" value="GAL4"/>
    <property type="match status" value="1"/>
</dbReference>
<evidence type="ECO:0000259" key="7">
    <source>
        <dbReference type="PROSITE" id="PS50048"/>
    </source>
</evidence>
<dbReference type="InterPro" id="IPR007219">
    <property type="entry name" value="XnlR_reg_dom"/>
</dbReference>
<name>A0A9W4KGB8_9EURO</name>
<evidence type="ECO:0000313" key="8">
    <source>
        <dbReference type="EMBL" id="CAG8904010.1"/>
    </source>
</evidence>
<dbReference type="OrthoDB" id="424974at2759"/>
<dbReference type="AlphaFoldDB" id="A0A9W4KGB8"/>
<dbReference type="InterPro" id="IPR036864">
    <property type="entry name" value="Zn2-C6_fun-type_DNA-bd_sf"/>
</dbReference>
<keyword evidence="9" id="KW-1185">Reference proteome</keyword>
<gene>
    <name evidence="8" type="ORF">PEGY_LOCUS7678</name>
</gene>
<comment type="caution">
    <text evidence="8">The sequence shown here is derived from an EMBL/GenBank/DDBJ whole genome shotgun (WGS) entry which is preliminary data.</text>
</comment>
<dbReference type="PROSITE" id="PS00463">
    <property type="entry name" value="ZN2_CY6_FUNGAL_1"/>
    <property type="match status" value="1"/>
</dbReference>
<dbReference type="Gene3D" id="4.10.240.10">
    <property type="entry name" value="Zn(2)-C6 fungal-type DNA-binding domain"/>
    <property type="match status" value="1"/>
</dbReference>